<evidence type="ECO:0000313" key="2">
    <source>
        <dbReference type="Proteomes" id="UP000326757"/>
    </source>
</evidence>
<organism evidence="1 2">
    <name type="scientific">Monilinia laxa</name>
    <name type="common">Brown rot fungus</name>
    <name type="synonym">Sclerotinia laxa</name>
    <dbReference type="NCBI Taxonomy" id="61186"/>
    <lineage>
        <taxon>Eukaryota</taxon>
        <taxon>Fungi</taxon>
        <taxon>Dikarya</taxon>
        <taxon>Ascomycota</taxon>
        <taxon>Pezizomycotina</taxon>
        <taxon>Leotiomycetes</taxon>
        <taxon>Helotiales</taxon>
        <taxon>Sclerotiniaceae</taxon>
        <taxon>Monilinia</taxon>
    </lineage>
</organism>
<sequence>MVRELHSTVNFKEAKGYVYCIEEETDKSKRSKDAEYCLGLWQSNIVFNLPCSMYSSMYILSRYHIRPNFKSFNTSSL</sequence>
<dbReference type="EMBL" id="VIGI01000007">
    <property type="protein sequence ID" value="KAB8298285.1"/>
    <property type="molecule type" value="Genomic_DNA"/>
</dbReference>
<gene>
    <name evidence="1" type="ORF">EYC80_002016</name>
</gene>
<accession>A0A5N6K6S0</accession>
<proteinExistence type="predicted"/>
<dbReference type="Proteomes" id="UP000326757">
    <property type="component" value="Unassembled WGS sequence"/>
</dbReference>
<reference evidence="1 2" key="1">
    <citation type="submission" date="2019-06" db="EMBL/GenBank/DDBJ databases">
        <title>Genome Sequence of the Brown Rot Fungal Pathogen Monilinia laxa.</title>
        <authorList>
            <person name="De Miccolis Angelini R.M."/>
            <person name="Landi L."/>
            <person name="Abate D."/>
            <person name="Pollastro S."/>
            <person name="Romanazzi G."/>
            <person name="Faretra F."/>
        </authorList>
    </citation>
    <scope>NUCLEOTIDE SEQUENCE [LARGE SCALE GENOMIC DNA]</scope>
    <source>
        <strain evidence="1 2">Mlax316</strain>
    </source>
</reference>
<comment type="caution">
    <text evidence="1">The sequence shown here is derived from an EMBL/GenBank/DDBJ whole genome shotgun (WGS) entry which is preliminary data.</text>
</comment>
<name>A0A5N6K6S0_MONLA</name>
<protein>
    <submittedName>
        <fullName evidence="1">Uncharacterized protein</fullName>
    </submittedName>
</protein>
<evidence type="ECO:0000313" key="1">
    <source>
        <dbReference type="EMBL" id="KAB8298285.1"/>
    </source>
</evidence>
<keyword evidence="2" id="KW-1185">Reference proteome</keyword>
<dbReference type="AlphaFoldDB" id="A0A5N6K6S0"/>